<dbReference type="Pfam" id="PF00884">
    <property type="entry name" value="Sulfatase"/>
    <property type="match status" value="1"/>
</dbReference>
<evidence type="ECO:0000259" key="5">
    <source>
        <dbReference type="Pfam" id="PF00884"/>
    </source>
</evidence>
<dbReference type="PANTHER" id="PTHR42693">
    <property type="entry name" value="ARYLSULFATASE FAMILY MEMBER"/>
    <property type="match status" value="1"/>
</dbReference>
<name>A0A6I6JMN6_9BACT</name>
<evidence type="ECO:0000256" key="4">
    <source>
        <dbReference type="ARBA" id="ARBA00022837"/>
    </source>
</evidence>
<dbReference type="InterPro" id="IPR050738">
    <property type="entry name" value="Sulfatase"/>
</dbReference>
<gene>
    <name evidence="6" type="ORF">GM418_01250</name>
</gene>
<evidence type="ECO:0000313" key="6">
    <source>
        <dbReference type="EMBL" id="QGY42328.1"/>
    </source>
</evidence>
<dbReference type="InterPro" id="IPR024607">
    <property type="entry name" value="Sulfatase_CS"/>
</dbReference>
<evidence type="ECO:0000313" key="7">
    <source>
        <dbReference type="Proteomes" id="UP000428260"/>
    </source>
</evidence>
<evidence type="ECO:0000256" key="2">
    <source>
        <dbReference type="ARBA" id="ARBA00022723"/>
    </source>
</evidence>
<dbReference type="Proteomes" id="UP000428260">
    <property type="component" value="Chromosome"/>
</dbReference>
<dbReference type="EMBL" id="CP046401">
    <property type="protein sequence ID" value="QGY42328.1"/>
    <property type="molecule type" value="Genomic_DNA"/>
</dbReference>
<dbReference type="InterPro" id="IPR000917">
    <property type="entry name" value="Sulfatase_N"/>
</dbReference>
<dbReference type="GO" id="GO:0016740">
    <property type="term" value="F:transferase activity"/>
    <property type="evidence" value="ECO:0007669"/>
    <property type="project" value="UniProtKB-KW"/>
</dbReference>
<dbReference type="AlphaFoldDB" id="A0A6I6JMN6"/>
<dbReference type="KEGG" id="mcos:GM418_01250"/>
<comment type="similarity">
    <text evidence="1">Belongs to the sulfatase family.</text>
</comment>
<dbReference type="Gene3D" id="3.40.720.10">
    <property type="entry name" value="Alkaline Phosphatase, subunit A"/>
    <property type="match status" value="1"/>
</dbReference>
<sequence>MNRIILLFILATFITSSCKKNTEQKLPNIIVILSDDQGWGDLSYTGNTNISTPNIDKIAETGVFFDRFYVCPVCSPTRAEFLTGRYHVRGGVYSTSAGGERLDLDETTIADVFRNAGYKTAAYGKWHNGMQAPYHPNARGFEDFYGFCSGHWGNYYSPMLEHNGEIVKGDGFIIDDLTNHGLQFIEQNKNTPFFLYLPFNTPHAPMQVPDRWWQKFKNKEPGMKHHDPDKEEIMFTNSALAMCENIDWNVGRITQKLDELDLSENTIVIYFSDNGPNSWRWNNGMKGRKGSTDEGGVRSPFFIKWPGKIQGGKKITTIASAVDLLPTLTDLAGIKYQTKKPLDGLSLKRLLTEENPEWNDRFIFNHWGKRTSVRNQKYRLDNDGKLFDMENDSGQETDISDNQLKITQQMISAKEKWENEVLTELPEKDYRAFTIAHPDFIWTQIPARDGTAHGNIQRSNRYPNCTFFTNWMSTTDSITWDAEVLADGKFDVTIYYTCPASDVGSTFQLNFGNEKLISKIEEAHDPPLTGMEHDLIPRWESYVKEFKPLNIGTIELKKGKGTLTLKALEMPGSQVMDFRLLMLRKI</sequence>
<proteinExistence type="inferred from homology"/>
<organism evidence="6 7">
    <name type="scientific">Maribellus comscasis</name>
    <dbReference type="NCBI Taxonomy" id="2681766"/>
    <lineage>
        <taxon>Bacteria</taxon>
        <taxon>Pseudomonadati</taxon>
        <taxon>Bacteroidota</taxon>
        <taxon>Bacteroidia</taxon>
        <taxon>Marinilabiliales</taxon>
        <taxon>Prolixibacteraceae</taxon>
        <taxon>Maribellus</taxon>
    </lineage>
</organism>
<keyword evidence="3 6" id="KW-0378">Hydrolase</keyword>
<protein>
    <submittedName>
        <fullName evidence="6">Sulfatase-like hydrolase/transferase</fullName>
    </submittedName>
</protein>
<dbReference type="Gene3D" id="2.60.120.260">
    <property type="entry name" value="Galactose-binding domain-like"/>
    <property type="match status" value="1"/>
</dbReference>
<keyword evidence="7" id="KW-1185">Reference proteome</keyword>
<dbReference type="CDD" id="cd16146">
    <property type="entry name" value="ARS_like"/>
    <property type="match status" value="1"/>
</dbReference>
<accession>A0A6I6JMN6</accession>
<keyword evidence="4" id="KW-0106">Calcium</keyword>
<dbReference type="PANTHER" id="PTHR42693:SF53">
    <property type="entry name" value="ENDO-4-O-SULFATASE"/>
    <property type="match status" value="1"/>
</dbReference>
<keyword evidence="6" id="KW-0808">Transferase</keyword>
<feature type="domain" description="Sulfatase N-terminal" evidence="5">
    <location>
        <begin position="27"/>
        <end position="334"/>
    </location>
</feature>
<dbReference type="PROSITE" id="PS51257">
    <property type="entry name" value="PROKAR_LIPOPROTEIN"/>
    <property type="match status" value="1"/>
</dbReference>
<reference evidence="6 7" key="1">
    <citation type="submission" date="2019-11" db="EMBL/GenBank/DDBJ databases">
        <authorList>
            <person name="Zheng R.K."/>
            <person name="Sun C.M."/>
        </authorList>
    </citation>
    <scope>NUCLEOTIDE SEQUENCE [LARGE SCALE GENOMIC DNA]</scope>
    <source>
        <strain evidence="6 7">WC007</strain>
    </source>
</reference>
<dbReference type="SUPFAM" id="SSF53649">
    <property type="entry name" value="Alkaline phosphatase-like"/>
    <property type="match status" value="1"/>
</dbReference>
<dbReference type="PROSITE" id="PS00523">
    <property type="entry name" value="SULFATASE_1"/>
    <property type="match status" value="1"/>
</dbReference>
<keyword evidence="2" id="KW-0479">Metal-binding</keyword>
<dbReference type="GO" id="GO:0004065">
    <property type="term" value="F:arylsulfatase activity"/>
    <property type="evidence" value="ECO:0007669"/>
    <property type="project" value="TreeGrafter"/>
</dbReference>
<dbReference type="InterPro" id="IPR017850">
    <property type="entry name" value="Alkaline_phosphatase_core_sf"/>
</dbReference>
<dbReference type="RefSeq" id="WP_158862382.1">
    <property type="nucleotide sequence ID" value="NZ_CP046401.1"/>
</dbReference>
<dbReference type="GO" id="GO:0046872">
    <property type="term" value="F:metal ion binding"/>
    <property type="evidence" value="ECO:0007669"/>
    <property type="project" value="UniProtKB-KW"/>
</dbReference>
<evidence type="ECO:0000256" key="3">
    <source>
        <dbReference type="ARBA" id="ARBA00022801"/>
    </source>
</evidence>
<evidence type="ECO:0000256" key="1">
    <source>
        <dbReference type="ARBA" id="ARBA00008779"/>
    </source>
</evidence>